<keyword evidence="4" id="KW-0238">DNA-binding</keyword>
<evidence type="ECO:0000313" key="9">
    <source>
        <dbReference type="EMBL" id="GJJ14687.1"/>
    </source>
</evidence>
<evidence type="ECO:0000256" key="4">
    <source>
        <dbReference type="ARBA" id="ARBA00023125"/>
    </source>
</evidence>
<evidence type="ECO:0000256" key="2">
    <source>
        <dbReference type="ARBA" id="ARBA00010977"/>
    </source>
</evidence>
<dbReference type="Pfam" id="PF18137">
    <property type="entry name" value="WHD_ORC"/>
    <property type="match status" value="1"/>
</dbReference>
<keyword evidence="3" id="KW-0235">DNA replication</keyword>
<dbReference type="GO" id="GO:0031261">
    <property type="term" value="C:DNA replication preinitiation complex"/>
    <property type="evidence" value="ECO:0007669"/>
    <property type="project" value="TreeGrafter"/>
</dbReference>
<keyword evidence="5" id="KW-0539">Nucleus</keyword>
<reference evidence="9" key="1">
    <citation type="submission" date="2021-10" db="EMBL/GenBank/DDBJ databases">
        <title>De novo Genome Assembly of Clathrus columnatus (Basidiomycota, Fungi) Using Illumina and Nanopore Sequence Data.</title>
        <authorList>
            <person name="Ogiso-Tanaka E."/>
            <person name="Itagaki H."/>
            <person name="Hosoya T."/>
            <person name="Hosaka K."/>
        </authorList>
    </citation>
    <scope>NUCLEOTIDE SEQUENCE</scope>
    <source>
        <strain evidence="9">MO-923</strain>
    </source>
</reference>
<comment type="caution">
    <text evidence="9">The sequence shown here is derived from an EMBL/GenBank/DDBJ whole genome shotgun (WGS) entry which is preliminary data.</text>
</comment>
<evidence type="ECO:0000259" key="8">
    <source>
        <dbReference type="Pfam" id="PF18137"/>
    </source>
</evidence>
<dbReference type="InterPro" id="IPR020795">
    <property type="entry name" value="ORC3"/>
</dbReference>
<dbReference type="GO" id="GO:0003688">
    <property type="term" value="F:DNA replication origin binding"/>
    <property type="evidence" value="ECO:0007669"/>
    <property type="project" value="TreeGrafter"/>
</dbReference>
<evidence type="ECO:0000256" key="5">
    <source>
        <dbReference type="ARBA" id="ARBA00023242"/>
    </source>
</evidence>
<dbReference type="EMBL" id="BPWL01000010">
    <property type="protein sequence ID" value="GJJ14687.1"/>
    <property type="molecule type" value="Genomic_DNA"/>
</dbReference>
<dbReference type="PANTHER" id="PTHR12748">
    <property type="entry name" value="ORIGIN RECOGNITION COMPLEX SUBUNIT 3"/>
    <property type="match status" value="1"/>
</dbReference>
<evidence type="ECO:0008006" key="11">
    <source>
        <dbReference type="Google" id="ProtNLM"/>
    </source>
</evidence>
<proteinExistence type="inferred from homology"/>
<dbReference type="PANTHER" id="PTHR12748:SF0">
    <property type="entry name" value="ORIGIN RECOGNITION COMPLEX SUBUNIT 3"/>
    <property type="match status" value="1"/>
</dbReference>
<dbReference type="InterPro" id="IPR045667">
    <property type="entry name" value="ORC3_N"/>
</dbReference>
<feature type="region of interest" description="Disordered" evidence="6">
    <location>
        <begin position="566"/>
        <end position="601"/>
    </location>
</feature>
<protein>
    <recommendedName>
        <fullName evidence="11">Origin recognition complex subunit 3</fullName>
    </recommendedName>
</protein>
<feature type="compositionally biased region" description="Polar residues" evidence="6">
    <location>
        <begin position="582"/>
        <end position="597"/>
    </location>
</feature>
<dbReference type="GO" id="GO:0005656">
    <property type="term" value="C:nuclear pre-replicative complex"/>
    <property type="evidence" value="ECO:0007669"/>
    <property type="project" value="TreeGrafter"/>
</dbReference>
<evidence type="ECO:0000313" key="10">
    <source>
        <dbReference type="Proteomes" id="UP001050691"/>
    </source>
</evidence>
<comment type="subcellular location">
    <subcellularLocation>
        <location evidence="1">Nucleus</location>
    </subcellularLocation>
</comment>
<evidence type="ECO:0000256" key="1">
    <source>
        <dbReference type="ARBA" id="ARBA00004123"/>
    </source>
</evidence>
<dbReference type="Pfam" id="PF07034">
    <property type="entry name" value="ORC3_N"/>
    <property type="match status" value="1"/>
</dbReference>
<dbReference type="GO" id="GO:0006270">
    <property type="term" value="P:DNA replication initiation"/>
    <property type="evidence" value="ECO:0007669"/>
    <property type="project" value="TreeGrafter"/>
</dbReference>
<gene>
    <name evidence="9" type="ORF">Clacol_008954</name>
</gene>
<dbReference type="GO" id="GO:0005664">
    <property type="term" value="C:nuclear origin of replication recognition complex"/>
    <property type="evidence" value="ECO:0007669"/>
    <property type="project" value="InterPro"/>
</dbReference>
<evidence type="ECO:0000256" key="3">
    <source>
        <dbReference type="ARBA" id="ARBA00022705"/>
    </source>
</evidence>
<evidence type="ECO:0000259" key="7">
    <source>
        <dbReference type="Pfam" id="PF07034"/>
    </source>
</evidence>
<comment type="similarity">
    <text evidence="2">Belongs to the ORC3 family.</text>
</comment>
<sequence length="643" mass="73660">MTDLLDQGVIIIPYEEDEATNPAEENIDGPLVRSEIDLPGGPLFRFQAYRQAWEECLERTKKILLKLQKPVVEEVVCCIYDPILQQEDEFLLPNLEMMTILVSCPDRAFARSSIYYICKTLTYTLGPEDSDSDDHLPHALLSQIHETDCANLTLLVKALITGFINFPLHKKPNFKYSSIPSDMHILVRYIEEVKIQYGPQVLLLVVLPDVSLIDPMLLGDFLDLCYCHIPTLPFTILTTTSDMDYLNRVLSRSTLTRLRLEKFRLPCDRQTFEHIVEETFFSLEFSPKLIIGPSGLDMIISDFSRNNATLDGLLSNIQGMSESDWSDFSPSKVLEKTIEGRKLFHNRMRHAKVALRIWNIIRKFCRNRNFKFPNTSLLEISVEVLRMGITDSLVNVAISSIRSLDETQAQALLEELYFFVCGLPSAVRNLTTGLKGQIAGTRNTFTLDKLESFCDFMKRYFRSTLMPLNDIPLLDMWWTDDENLPNSPFNPNVHVSIVTALLEPRGYLDWGMGMSNNNSADACPLPDVSIAFQRYVDSGKMINLYDWHQSFSMAFETPVDQEEDDIMDVDDTPTKPRHKISSSRLAKSNNNPAASKTSIERVDKRELQARFMRTVHELEFVGFLKRTGRRTEHVTKTIFDVMD</sequence>
<keyword evidence="10" id="KW-1185">Reference proteome</keyword>
<dbReference type="CDD" id="cd20704">
    <property type="entry name" value="Orc3"/>
    <property type="match status" value="1"/>
</dbReference>
<name>A0AAV5AJ53_9AGAM</name>
<dbReference type="Proteomes" id="UP001050691">
    <property type="component" value="Unassembled WGS sequence"/>
</dbReference>
<dbReference type="AlphaFoldDB" id="A0AAV5AJ53"/>
<feature type="domain" description="Origin recognition complex subunit 3 N-terminal" evidence="7">
    <location>
        <begin position="45"/>
        <end position="318"/>
    </location>
</feature>
<evidence type="ECO:0000256" key="6">
    <source>
        <dbReference type="SAM" id="MobiDB-lite"/>
    </source>
</evidence>
<feature type="domain" description="Origin recognition complex subunit 3 winged helix C-terminal" evidence="8">
    <location>
        <begin position="496"/>
        <end position="639"/>
    </location>
</feature>
<accession>A0AAV5AJ53</accession>
<organism evidence="9 10">
    <name type="scientific">Clathrus columnatus</name>
    <dbReference type="NCBI Taxonomy" id="1419009"/>
    <lineage>
        <taxon>Eukaryota</taxon>
        <taxon>Fungi</taxon>
        <taxon>Dikarya</taxon>
        <taxon>Basidiomycota</taxon>
        <taxon>Agaricomycotina</taxon>
        <taxon>Agaricomycetes</taxon>
        <taxon>Phallomycetidae</taxon>
        <taxon>Phallales</taxon>
        <taxon>Clathraceae</taxon>
        <taxon>Clathrus</taxon>
    </lineage>
</organism>
<dbReference type="InterPro" id="IPR040855">
    <property type="entry name" value="ORC_WH_C"/>
</dbReference>